<dbReference type="KEGG" id="bbgw:UT28_C0001G0410"/>
<dbReference type="InterPro" id="IPR002831">
    <property type="entry name" value="Tscrpt_reg_TrmB_N"/>
</dbReference>
<dbReference type="Pfam" id="PF01978">
    <property type="entry name" value="TrmB"/>
    <property type="match status" value="1"/>
</dbReference>
<evidence type="ECO:0000313" key="2">
    <source>
        <dbReference type="EMBL" id="AKM82216.1"/>
    </source>
</evidence>
<name>A0A0G4B2R5_9BACT</name>
<reference evidence="2 3" key="1">
    <citation type="journal article" date="2015" name="Nature">
        <title>rRNA introns, odd ribosomes, and small enigmatic genomes across a large radiation of phyla.</title>
        <authorList>
            <person name="Brown C.T."/>
            <person name="Hug L.A."/>
            <person name="Thomas B.C."/>
            <person name="Sharon I."/>
            <person name="Castelle C.J."/>
            <person name="Singh A."/>
            <person name="Wilkins M.J."/>
            <person name="Williams K.H."/>
            <person name="Banfield J.F."/>
        </authorList>
    </citation>
    <scope>NUCLEOTIDE SEQUENCE [LARGE SCALE GENOMIC DNA]</scope>
</reference>
<dbReference type="PANTHER" id="PTHR34293">
    <property type="entry name" value="HTH-TYPE TRANSCRIPTIONAL REGULATOR TRMBL2"/>
    <property type="match status" value="1"/>
</dbReference>
<dbReference type="PANTHER" id="PTHR34293:SF1">
    <property type="entry name" value="HTH-TYPE TRANSCRIPTIONAL REGULATOR TRMBL2"/>
    <property type="match status" value="1"/>
</dbReference>
<proteinExistence type="predicted"/>
<dbReference type="SUPFAM" id="SSF46785">
    <property type="entry name" value="Winged helix' DNA-binding domain"/>
    <property type="match status" value="1"/>
</dbReference>
<dbReference type="InterPro" id="IPR036390">
    <property type="entry name" value="WH_DNA-bd_sf"/>
</dbReference>
<evidence type="ECO:0000259" key="1">
    <source>
        <dbReference type="Pfam" id="PF01978"/>
    </source>
</evidence>
<sequence length="254" mass="28528">MNDLNNNQKFIKQLEKFGLKPQEAVIYLACLKLGEATVGQIAKESGIQRTFVYDVVEDLVKMGFFSLVEDISVKKYSGVSIEQFKRIQTEKLREFEEIMPELRALESSGQSPKVQFFKGVEGIKLALEDTLNQESGSEIVAYATAEGLYSEEPEFVIEYLSKRVAKGITARNIAPDAPINREYASHNREHLRKTRLVPADKFPFTNEIDIYGNKVAIMSLQGELLAVIIESESIAKTQRAIFELAWLGAGIVKS</sequence>
<protein>
    <submittedName>
        <fullName evidence="2">Transcriptional regulator</fullName>
    </submittedName>
</protein>
<gene>
    <name evidence="2" type="ORF">UT28_C0001G0410</name>
</gene>
<evidence type="ECO:0000313" key="3">
    <source>
        <dbReference type="Proteomes" id="UP000035648"/>
    </source>
</evidence>
<accession>A0A0G4B2R5</accession>
<dbReference type="Proteomes" id="UP000035648">
    <property type="component" value="Chromosome"/>
</dbReference>
<organism evidence="2 3">
    <name type="scientific">Berkelbacteria bacterium GW2011_GWE1_39_12</name>
    <dbReference type="NCBI Taxonomy" id="1618337"/>
    <lineage>
        <taxon>Bacteria</taxon>
        <taxon>Candidatus Berkelbacteria</taxon>
    </lineage>
</organism>
<dbReference type="STRING" id="1618337.UT28_C0001G0410"/>
<dbReference type="Gene3D" id="1.10.10.10">
    <property type="entry name" value="Winged helix-like DNA-binding domain superfamily/Winged helix DNA-binding domain"/>
    <property type="match status" value="1"/>
</dbReference>
<dbReference type="AlphaFoldDB" id="A0A0G4B2R5"/>
<dbReference type="InterPro" id="IPR036388">
    <property type="entry name" value="WH-like_DNA-bd_sf"/>
</dbReference>
<dbReference type="InterPro" id="IPR051797">
    <property type="entry name" value="TrmB-like"/>
</dbReference>
<feature type="domain" description="Transcription regulator TrmB N-terminal" evidence="1">
    <location>
        <begin position="14"/>
        <end position="80"/>
    </location>
</feature>
<dbReference type="EMBL" id="CP011213">
    <property type="protein sequence ID" value="AKM82216.1"/>
    <property type="molecule type" value="Genomic_DNA"/>
</dbReference>